<geneLocation type="plasmid" evidence="2 3">
    <name>pRL11</name>
</geneLocation>
<dbReference type="EMBL" id="AM236085">
    <property type="protein sequence ID" value="CAK03286.1"/>
    <property type="molecule type" value="Genomic_DNA"/>
</dbReference>
<dbReference type="Proteomes" id="UP000006575">
    <property type="component" value="Plasmid pRL11"/>
</dbReference>
<evidence type="ECO:0008006" key="4">
    <source>
        <dbReference type="Google" id="ProtNLM"/>
    </source>
</evidence>
<gene>
    <name evidence="2" type="ordered locus">pRL110336</name>
</gene>
<protein>
    <recommendedName>
        <fullName evidence="4">Transmembrane protein</fullName>
    </recommendedName>
</protein>
<keyword evidence="2" id="KW-0614">Plasmid</keyword>
<organism evidence="2 3">
    <name type="scientific">Rhizobium johnstonii (strain DSM 114642 / LMG 32736 / 3841)</name>
    <name type="common">Rhizobium leguminosarum bv. viciae</name>
    <dbReference type="NCBI Taxonomy" id="216596"/>
    <lineage>
        <taxon>Bacteria</taxon>
        <taxon>Pseudomonadati</taxon>
        <taxon>Pseudomonadota</taxon>
        <taxon>Alphaproteobacteria</taxon>
        <taxon>Hyphomicrobiales</taxon>
        <taxon>Rhizobiaceae</taxon>
        <taxon>Rhizobium/Agrobacterium group</taxon>
        <taxon>Rhizobium</taxon>
        <taxon>Rhizobium johnstonii</taxon>
    </lineage>
</organism>
<keyword evidence="1" id="KW-0812">Transmembrane</keyword>
<feature type="transmembrane region" description="Helical" evidence="1">
    <location>
        <begin position="12"/>
        <end position="35"/>
    </location>
</feature>
<reference evidence="2 3" key="1">
    <citation type="journal article" date="2006" name="Genome Biol.">
        <title>The genome of Rhizobium leguminosarum has recognizable core and accessory components.</title>
        <authorList>
            <person name="Young J.W."/>
            <person name="Crossman L.C."/>
            <person name="Johnston A.W.B."/>
            <person name="Thomson N.R."/>
            <person name="Ghazoui Z.F."/>
            <person name="Hull K.H."/>
            <person name="Wexler M."/>
            <person name="Curson A.R.J."/>
            <person name="Todd J.D."/>
            <person name="Poole P.S."/>
            <person name="Mauchline T.H."/>
            <person name="East A.K."/>
            <person name="Quail M.A."/>
            <person name="Churcher C."/>
            <person name="Arrowsmith C."/>
            <person name="Cherevach A."/>
            <person name="Chillingworth T."/>
            <person name="Clarke K."/>
            <person name="Cronin A."/>
            <person name="Davis P."/>
            <person name="Fraser A."/>
            <person name="Hance Z."/>
            <person name="Hauser H."/>
            <person name="Jagels K."/>
            <person name="Moule S."/>
            <person name="Mungall K."/>
            <person name="Norbertczak H."/>
            <person name="Rabbinowitsch E."/>
            <person name="Sanders M."/>
            <person name="Simmonds M."/>
            <person name="Whitehead S."/>
            <person name="Parkhill J."/>
        </authorList>
    </citation>
    <scope>NUCLEOTIDE SEQUENCE [LARGE SCALE GENOMIC DNA]</scope>
    <source>
        <strain evidence="3">DSM 114642 / LMG 32736 / 3841</strain>
    </source>
</reference>
<dbReference type="HOGENOM" id="CLU_2919595_0_0_5"/>
<evidence type="ECO:0000256" key="1">
    <source>
        <dbReference type="SAM" id="Phobius"/>
    </source>
</evidence>
<sequence>MDTGMNIRKKWIPFVIIVLALLAVAQIALVGAGRWDGSALSRWLFGRPATEPQGDIGNNGY</sequence>
<evidence type="ECO:0000313" key="3">
    <source>
        <dbReference type="Proteomes" id="UP000006575"/>
    </source>
</evidence>
<dbReference type="AlphaFoldDB" id="Q1M652"/>
<proteinExistence type="predicted"/>
<keyword evidence="1" id="KW-1133">Transmembrane helix</keyword>
<dbReference type="EnsemblBacteria" id="CAK03286">
    <property type="protein sequence ID" value="CAK03286"/>
    <property type="gene ID" value="pRL110336"/>
</dbReference>
<keyword evidence="1" id="KW-0472">Membrane</keyword>
<keyword evidence="3" id="KW-1185">Reference proteome</keyword>
<name>Q1M652_RHIJ3</name>
<dbReference type="KEGG" id="rle:pRL110336"/>
<accession>Q1M652</accession>
<evidence type="ECO:0000313" key="2">
    <source>
        <dbReference type="EMBL" id="CAK03286.1"/>
    </source>
</evidence>